<keyword evidence="4" id="KW-1185">Reference proteome</keyword>
<protein>
    <submittedName>
        <fullName evidence="3">Uncharacterized protein</fullName>
    </submittedName>
</protein>
<sequence length="205" mass="22652">MDDRKLTSAALHTTGKSEDGGSMPGWGWKAGDKGREEASFHFMYMSVTNFMVMMIATFGIVTMRFGCDVNTEGPVSAAPTRQRALEIVDVCYLLADPHPCAGTTANIPGDEGLQVCRPNTISRVIVYASRRQASLHTTLLPRWRFLFFIVLVVTVLTGGNFLLGRRDSRVRTQRCGTVYRGWRCLLAYGVCWLAVVAIILACRPA</sequence>
<feature type="transmembrane region" description="Helical" evidence="2">
    <location>
        <begin position="42"/>
        <end position="61"/>
    </location>
</feature>
<dbReference type="Proteomes" id="UP000799538">
    <property type="component" value="Unassembled WGS sequence"/>
</dbReference>
<evidence type="ECO:0000313" key="4">
    <source>
        <dbReference type="Proteomes" id="UP000799538"/>
    </source>
</evidence>
<accession>A0A6A6GR84</accession>
<keyword evidence="2" id="KW-1133">Transmembrane helix</keyword>
<name>A0A6A6GR84_9PEZI</name>
<dbReference type="AlphaFoldDB" id="A0A6A6GR84"/>
<keyword evidence="2" id="KW-0472">Membrane</keyword>
<gene>
    <name evidence="3" type="ORF">BDZ85DRAFT_13570</name>
</gene>
<evidence type="ECO:0000256" key="2">
    <source>
        <dbReference type="SAM" id="Phobius"/>
    </source>
</evidence>
<evidence type="ECO:0000313" key="3">
    <source>
        <dbReference type="EMBL" id="KAF2228245.1"/>
    </source>
</evidence>
<organism evidence="3 4">
    <name type="scientific">Elsinoe ampelina</name>
    <dbReference type="NCBI Taxonomy" id="302913"/>
    <lineage>
        <taxon>Eukaryota</taxon>
        <taxon>Fungi</taxon>
        <taxon>Dikarya</taxon>
        <taxon>Ascomycota</taxon>
        <taxon>Pezizomycotina</taxon>
        <taxon>Dothideomycetes</taxon>
        <taxon>Dothideomycetidae</taxon>
        <taxon>Myriangiales</taxon>
        <taxon>Elsinoaceae</taxon>
        <taxon>Elsinoe</taxon>
    </lineage>
</organism>
<proteinExistence type="predicted"/>
<feature type="region of interest" description="Disordered" evidence="1">
    <location>
        <begin position="1"/>
        <end position="25"/>
    </location>
</feature>
<feature type="transmembrane region" description="Helical" evidence="2">
    <location>
        <begin position="184"/>
        <end position="201"/>
    </location>
</feature>
<reference evidence="4" key="1">
    <citation type="journal article" date="2020" name="Stud. Mycol.">
        <title>101 Dothideomycetes genomes: A test case for predicting lifestyles and emergence of pathogens.</title>
        <authorList>
            <person name="Haridas S."/>
            <person name="Albert R."/>
            <person name="Binder M."/>
            <person name="Bloem J."/>
            <person name="LaButti K."/>
            <person name="Salamov A."/>
            <person name="Andreopoulos B."/>
            <person name="Baker S."/>
            <person name="Barry K."/>
            <person name="Bills G."/>
            <person name="Bluhm B."/>
            <person name="Cannon C."/>
            <person name="Castanera R."/>
            <person name="Culley D."/>
            <person name="Daum C."/>
            <person name="Ezra D."/>
            <person name="Gonzalez J."/>
            <person name="Henrissat B."/>
            <person name="Kuo A."/>
            <person name="Liang C."/>
            <person name="Lipzen A."/>
            <person name="Lutzoni F."/>
            <person name="Magnuson J."/>
            <person name="Mondo S."/>
            <person name="Nolan M."/>
            <person name="Ohm R."/>
            <person name="Pangilinan J."/>
            <person name="Park H.-J."/>
            <person name="Ramirez L."/>
            <person name="Alfaro M."/>
            <person name="Sun H."/>
            <person name="Tritt A."/>
            <person name="Yoshinaga Y."/>
            <person name="Zwiers L.-H."/>
            <person name="Turgeon B."/>
            <person name="Goodwin S."/>
            <person name="Spatafora J."/>
            <person name="Crous P."/>
            <person name="Grigoriev I."/>
        </authorList>
    </citation>
    <scope>NUCLEOTIDE SEQUENCE [LARGE SCALE GENOMIC DNA]</scope>
    <source>
        <strain evidence="4">CECT 20119</strain>
    </source>
</reference>
<feature type="transmembrane region" description="Helical" evidence="2">
    <location>
        <begin position="145"/>
        <end position="163"/>
    </location>
</feature>
<evidence type="ECO:0000256" key="1">
    <source>
        <dbReference type="SAM" id="MobiDB-lite"/>
    </source>
</evidence>
<dbReference type="EMBL" id="ML992501">
    <property type="protein sequence ID" value="KAF2228245.1"/>
    <property type="molecule type" value="Genomic_DNA"/>
</dbReference>
<keyword evidence="2" id="KW-0812">Transmembrane</keyword>